<proteinExistence type="predicted"/>
<accession>A0A3B0WP82</accession>
<dbReference type="InterPro" id="IPR016886">
    <property type="entry name" value="UCP028458_glyceroPtfrase"/>
</dbReference>
<dbReference type="PIRSF" id="PIRSF028458">
    <property type="entry name" value="UCP028458_glyceroPtfrase"/>
    <property type="match status" value="1"/>
</dbReference>
<name>A0A3B0WP82_9ZZZZ</name>
<dbReference type="Gene3D" id="3.40.50.12580">
    <property type="match status" value="1"/>
</dbReference>
<dbReference type="Pfam" id="PF04464">
    <property type="entry name" value="Glyphos_transf"/>
    <property type="match status" value="1"/>
</dbReference>
<dbReference type="GO" id="GO:0047355">
    <property type="term" value="F:CDP-glycerol glycerophosphotransferase activity"/>
    <property type="evidence" value="ECO:0007669"/>
    <property type="project" value="InterPro"/>
</dbReference>
<organism evidence="1">
    <name type="scientific">hydrothermal vent metagenome</name>
    <dbReference type="NCBI Taxonomy" id="652676"/>
    <lineage>
        <taxon>unclassified sequences</taxon>
        <taxon>metagenomes</taxon>
        <taxon>ecological metagenomes</taxon>
    </lineage>
</organism>
<protein>
    <submittedName>
        <fullName evidence="1">CDP-glycerol: N-acetyl-beta-D-mannosaminyl-1,4-N-acetyl-D-glucosaminyldiphosphoundecaprenyl glycerophosphotransferase</fullName>
    </submittedName>
</protein>
<reference evidence="1" key="1">
    <citation type="submission" date="2018-06" db="EMBL/GenBank/DDBJ databases">
        <authorList>
            <person name="Zhirakovskaya E."/>
        </authorList>
    </citation>
    <scope>NUCLEOTIDE SEQUENCE</scope>
</reference>
<evidence type="ECO:0000313" key="1">
    <source>
        <dbReference type="EMBL" id="VAW51119.1"/>
    </source>
</evidence>
<dbReference type="SUPFAM" id="SSF53756">
    <property type="entry name" value="UDP-Glycosyltransferase/glycogen phosphorylase"/>
    <property type="match status" value="1"/>
</dbReference>
<gene>
    <name evidence="1" type="ORF">MNBD_GAMMA05-989</name>
</gene>
<keyword evidence="1" id="KW-0808">Transferase</keyword>
<dbReference type="EMBL" id="UOFE01000013">
    <property type="protein sequence ID" value="VAW51119.1"/>
    <property type="molecule type" value="Genomic_DNA"/>
</dbReference>
<sequence>MTPHRYLFYATQNYSFAILRPLQSAIRSRGGDVAWFLAGEEIDENYLQNDENRLHSVKQVNEYQPRAVFASSNVVPYLFPGIKVELFHGFNARKRGTDPHFNIRGFFDLYCTQGPDTTHMFQQLAKQHGHFRVVETGWPKLDPMFAPHRKAKVNTKPVILYTSTFSKNLTSAPALLETIKKLSAKGDYQWLVTFHPKMDKSIVNTYKDIQSEHLTFIETDNVIPLLMEADVMLSDTSSILQEFLILNKPVVTFNNNQPVDCMIDIKTPEELLPALEKALTRPKKLIKKIQAYSEQLHPYYDGESSERVLDATEWFISEGYKDLKRKPLNLLRKIKIRKRLGYSWL</sequence>
<dbReference type="AlphaFoldDB" id="A0A3B0WP82"/>
<dbReference type="GO" id="GO:0016020">
    <property type="term" value="C:membrane"/>
    <property type="evidence" value="ECO:0007669"/>
    <property type="project" value="InterPro"/>
</dbReference>
<dbReference type="InterPro" id="IPR007554">
    <property type="entry name" value="Glycerophosphate_synth"/>
</dbReference>
<dbReference type="InterPro" id="IPR043148">
    <property type="entry name" value="TagF_C"/>
</dbReference>